<proteinExistence type="predicted"/>
<dbReference type="EMBL" id="UOEU01000468">
    <property type="protein sequence ID" value="VAW33663.1"/>
    <property type="molecule type" value="Genomic_DNA"/>
</dbReference>
<protein>
    <recommendedName>
        <fullName evidence="2">NB-ARC domain-containing protein</fullName>
    </recommendedName>
</protein>
<evidence type="ECO:0008006" key="2">
    <source>
        <dbReference type="Google" id="ProtNLM"/>
    </source>
</evidence>
<evidence type="ECO:0000313" key="1">
    <source>
        <dbReference type="EMBL" id="VAW33663.1"/>
    </source>
</evidence>
<dbReference type="PANTHER" id="PTHR35205">
    <property type="entry name" value="NB-ARC AND TPR DOMAIN PROTEIN"/>
    <property type="match status" value="1"/>
</dbReference>
<name>A0A3B0UZU3_9ZZZZ</name>
<dbReference type="AlphaFoldDB" id="A0A3B0UZU3"/>
<organism evidence="1">
    <name type="scientific">hydrothermal vent metagenome</name>
    <dbReference type="NCBI Taxonomy" id="652676"/>
    <lineage>
        <taxon>unclassified sequences</taxon>
        <taxon>metagenomes</taxon>
        <taxon>ecological metagenomes</taxon>
    </lineage>
</organism>
<dbReference type="PANTHER" id="PTHR35205:SF1">
    <property type="entry name" value="ZU5 DOMAIN-CONTAINING PROTEIN"/>
    <property type="match status" value="1"/>
</dbReference>
<reference evidence="1" key="1">
    <citation type="submission" date="2018-06" db="EMBL/GenBank/DDBJ databases">
        <authorList>
            <person name="Zhirakovskaya E."/>
        </authorList>
    </citation>
    <scope>NUCLEOTIDE SEQUENCE</scope>
</reference>
<accession>A0A3B0UZU3</accession>
<gene>
    <name evidence="1" type="ORF">MNBD_CHLOROFLEXI01-3805</name>
</gene>
<dbReference type="SUPFAM" id="SSF52540">
    <property type="entry name" value="P-loop containing nucleoside triphosphate hydrolases"/>
    <property type="match status" value="1"/>
</dbReference>
<sequence>MRRWVRELEVTRKQVTYGGETAVSIDFLSLNSALTDSNDVEEIDQALRHYQGDLLSLSQTDQIGRIRKAWQEAIPRLLIFDNCEEEALLSEWVPVTGGCRVLLTSRRANWSRALQVCERPLPLLDLSESVALLNQLVPNLNPEEASDIATELGRLPLALHLAGSFLERYPQITAKDTFANNF</sequence>
<dbReference type="InterPro" id="IPR027417">
    <property type="entry name" value="P-loop_NTPase"/>
</dbReference>
<dbReference type="Gene3D" id="3.40.50.300">
    <property type="entry name" value="P-loop containing nucleotide triphosphate hydrolases"/>
    <property type="match status" value="1"/>
</dbReference>